<dbReference type="Proteomes" id="UP000294215">
    <property type="component" value="Unassembled WGS sequence"/>
</dbReference>
<dbReference type="Pfam" id="PF08534">
    <property type="entry name" value="Redoxin"/>
    <property type="match status" value="1"/>
</dbReference>
<dbReference type="NCBIfam" id="TIGR00385">
    <property type="entry name" value="dsbE"/>
    <property type="match status" value="1"/>
</dbReference>
<keyword evidence="4" id="KW-1015">Disulfide bond</keyword>
<evidence type="ECO:0000256" key="4">
    <source>
        <dbReference type="ARBA" id="ARBA00023157"/>
    </source>
</evidence>
<evidence type="ECO:0000256" key="5">
    <source>
        <dbReference type="ARBA" id="ARBA00023284"/>
    </source>
</evidence>
<dbReference type="Gene3D" id="3.40.30.10">
    <property type="entry name" value="Glutaredoxin"/>
    <property type="match status" value="1"/>
</dbReference>
<dbReference type="AlphaFoldDB" id="A0AB38HU85"/>
<dbReference type="PANTHER" id="PTHR42852">
    <property type="entry name" value="THIOL:DISULFIDE INTERCHANGE PROTEIN DSBE"/>
    <property type="match status" value="1"/>
</dbReference>
<proteinExistence type="inferred from homology"/>
<keyword evidence="8" id="KW-0614">Plasmid</keyword>
<reference evidence="8 9" key="1">
    <citation type="submission" date="2019-02" db="EMBL/GenBank/DDBJ databases">
        <title>The genomic architecture of introgression among sibling species of bacteria.</title>
        <authorList>
            <person name="Cavassim M.I.A."/>
            <person name="Moeskjaer S."/>
            <person name="Moslemi C."/>
            <person name="Fields B."/>
            <person name="Bachmann A."/>
            <person name="Vilhjalmsson B."/>
            <person name="Schierup M.H."/>
            <person name="Young J.P.W."/>
            <person name="Andersen S.U."/>
        </authorList>
    </citation>
    <scope>NUCLEOTIDE SEQUENCE [LARGE SCALE GENOMIC DNA]</scope>
    <source>
        <strain evidence="8 9">SM92</strain>
        <plasmid evidence="8">pSM92_Rh12</plasmid>
    </source>
</reference>
<dbReference type="GO" id="GO:0030288">
    <property type="term" value="C:outer membrane-bounded periplasmic space"/>
    <property type="evidence" value="ECO:0007669"/>
    <property type="project" value="InterPro"/>
</dbReference>
<dbReference type="InterPro" id="IPR013766">
    <property type="entry name" value="Thioredoxin_domain"/>
</dbReference>
<keyword evidence="5" id="KW-0676">Redox-active center</keyword>
<dbReference type="EMBL" id="SIMR01000006">
    <property type="protein sequence ID" value="TBC03018.1"/>
    <property type="molecule type" value="Genomic_DNA"/>
</dbReference>
<protein>
    <submittedName>
        <fullName evidence="8">DsbE family thiol:disulfide interchange protein</fullName>
    </submittedName>
</protein>
<comment type="subcellular location">
    <subcellularLocation>
        <location evidence="1">Cell envelope</location>
    </subcellularLocation>
</comment>
<evidence type="ECO:0000313" key="9">
    <source>
        <dbReference type="Proteomes" id="UP000294215"/>
    </source>
</evidence>
<organism evidence="8 9">
    <name type="scientific">Rhizobium ruizarguesonis</name>
    <dbReference type="NCBI Taxonomy" id="2081791"/>
    <lineage>
        <taxon>Bacteria</taxon>
        <taxon>Pseudomonadati</taxon>
        <taxon>Pseudomonadota</taxon>
        <taxon>Alphaproteobacteria</taxon>
        <taxon>Hyphomicrobiales</taxon>
        <taxon>Rhizobiaceae</taxon>
        <taxon>Rhizobium/Agrobacterium group</taxon>
        <taxon>Rhizobium</taxon>
    </lineage>
</organism>
<comment type="similarity">
    <text evidence="2">Belongs to the thioredoxin family. DsbE subfamily.</text>
</comment>
<dbReference type="GO" id="GO:0017004">
    <property type="term" value="P:cytochrome complex assembly"/>
    <property type="evidence" value="ECO:0007669"/>
    <property type="project" value="UniProtKB-KW"/>
</dbReference>
<evidence type="ECO:0000259" key="7">
    <source>
        <dbReference type="PROSITE" id="PS51352"/>
    </source>
</evidence>
<comment type="caution">
    <text evidence="8">The sequence shown here is derived from an EMBL/GenBank/DDBJ whole genome shotgun (WGS) entry which is preliminary data.</text>
</comment>
<dbReference type="InterPro" id="IPR013740">
    <property type="entry name" value="Redoxin"/>
</dbReference>
<name>A0AB38HU85_9HYPH</name>
<evidence type="ECO:0000256" key="6">
    <source>
        <dbReference type="SAM" id="Phobius"/>
    </source>
</evidence>
<geneLocation type="plasmid" evidence="8">
    <name>pSM92_Rh12</name>
</geneLocation>
<evidence type="ECO:0000256" key="1">
    <source>
        <dbReference type="ARBA" id="ARBA00004196"/>
    </source>
</evidence>
<feature type="domain" description="Thioredoxin" evidence="7">
    <location>
        <begin position="55"/>
        <end position="194"/>
    </location>
</feature>
<keyword evidence="6" id="KW-0812">Transmembrane</keyword>
<evidence type="ECO:0000256" key="3">
    <source>
        <dbReference type="ARBA" id="ARBA00022748"/>
    </source>
</evidence>
<evidence type="ECO:0000256" key="2">
    <source>
        <dbReference type="ARBA" id="ARBA00007758"/>
    </source>
</evidence>
<feature type="transmembrane region" description="Helical" evidence="6">
    <location>
        <begin position="20"/>
        <end position="40"/>
    </location>
</feature>
<dbReference type="CDD" id="cd03010">
    <property type="entry name" value="TlpA_like_DsbE"/>
    <property type="match status" value="1"/>
</dbReference>
<dbReference type="GO" id="GO:0015036">
    <property type="term" value="F:disulfide oxidoreductase activity"/>
    <property type="evidence" value="ECO:0007669"/>
    <property type="project" value="InterPro"/>
</dbReference>
<accession>A0AB38HU85</accession>
<keyword evidence="6" id="KW-1133">Transmembrane helix</keyword>
<dbReference type="InterPro" id="IPR050553">
    <property type="entry name" value="Thioredoxin_ResA/DsbE_sf"/>
</dbReference>
<dbReference type="PANTHER" id="PTHR42852:SF6">
    <property type="entry name" value="THIOL:DISULFIDE INTERCHANGE PROTEIN DSBE"/>
    <property type="match status" value="1"/>
</dbReference>
<keyword evidence="6" id="KW-0472">Membrane</keyword>
<evidence type="ECO:0000313" key="8">
    <source>
        <dbReference type="EMBL" id="TBC03018.1"/>
    </source>
</evidence>
<gene>
    <name evidence="8" type="ORF">ELH40_36055</name>
</gene>
<keyword evidence="3" id="KW-0201">Cytochrome c-type biogenesis</keyword>
<dbReference type="SUPFAM" id="SSF52833">
    <property type="entry name" value="Thioredoxin-like"/>
    <property type="match status" value="1"/>
</dbReference>
<dbReference type="RefSeq" id="WP_130817705.1">
    <property type="nucleotide sequence ID" value="NZ_SIMR01000006.1"/>
</dbReference>
<dbReference type="PROSITE" id="PS51352">
    <property type="entry name" value="THIOREDOXIN_2"/>
    <property type="match status" value="1"/>
</dbReference>
<dbReference type="InterPro" id="IPR036249">
    <property type="entry name" value="Thioredoxin-like_sf"/>
</dbReference>
<sequence length="203" mass="21826">MTEAPHENKPKGGGTSRYTLALIPLVVFGGIAATAAKMLYDQDFHGKNIAEIPSVLIGNKAPSLNLPPLEGSNLPALTDEAVNGKLTLINVFASWCIPCREEHPILKALAKDNRLNIVAINYKDKNDNALRFLGDLGNPYRAIGIDPNGKAAIDWGVYGIPESYLVAADGTILYKRVGPFDDLSLKEGLFPAMEKAGLSVRAE</sequence>
<dbReference type="InterPro" id="IPR004799">
    <property type="entry name" value="Periplasmic_diS_OxRdtase_DsbE"/>
</dbReference>